<accession>A0A6G8AN69</accession>
<evidence type="ECO:0000259" key="9">
    <source>
        <dbReference type="Pfam" id="PF12821"/>
    </source>
</evidence>
<proteinExistence type="inferred from homology"/>
<evidence type="ECO:0000313" key="11">
    <source>
        <dbReference type="Proteomes" id="UP000500890"/>
    </source>
</evidence>
<evidence type="ECO:0000256" key="8">
    <source>
        <dbReference type="SAM" id="Phobius"/>
    </source>
</evidence>
<evidence type="ECO:0000256" key="5">
    <source>
        <dbReference type="ARBA" id="ARBA00022989"/>
    </source>
</evidence>
<comment type="subcellular location">
    <subcellularLocation>
        <location evidence="1">Cell membrane</location>
        <topology evidence="1">Multi-pass membrane protein</topology>
    </subcellularLocation>
</comment>
<feature type="transmembrane region" description="Helical" evidence="8">
    <location>
        <begin position="56"/>
        <end position="75"/>
    </location>
</feature>
<evidence type="ECO:0000256" key="7">
    <source>
        <dbReference type="ARBA" id="ARBA00034125"/>
    </source>
</evidence>
<dbReference type="Proteomes" id="UP000500890">
    <property type="component" value="Chromosome"/>
</dbReference>
<dbReference type="GO" id="GO:0005886">
    <property type="term" value="C:plasma membrane"/>
    <property type="evidence" value="ECO:0007669"/>
    <property type="project" value="UniProtKB-SubCell"/>
</dbReference>
<dbReference type="InterPro" id="IPR024528">
    <property type="entry name" value="ThrE_2"/>
</dbReference>
<dbReference type="KEGG" id="vah:G7081_04480"/>
<dbReference type="PANTHER" id="PTHR34390">
    <property type="entry name" value="UPF0442 PROTEIN YJJB-RELATED"/>
    <property type="match status" value="1"/>
</dbReference>
<dbReference type="AlphaFoldDB" id="A0A6G8AN69"/>
<reference evidence="10 11" key="1">
    <citation type="submission" date="2020-03" db="EMBL/GenBank/DDBJ databases">
        <title>Vagococcus sp. nov., isolated from beetles.</title>
        <authorList>
            <person name="Hyun D.-W."/>
            <person name="Bae J.-W."/>
        </authorList>
    </citation>
    <scope>NUCLEOTIDE SEQUENCE [LARGE SCALE GENOMIC DNA]</scope>
    <source>
        <strain evidence="10 11">HDW17A</strain>
    </source>
</reference>
<keyword evidence="3" id="KW-0997">Cell inner membrane</keyword>
<keyword evidence="6 8" id="KW-0472">Membrane</keyword>
<protein>
    <submittedName>
        <fullName evidence="10">Threonine/serine exporter</fullName>
    </submittedName>
</protein>
<evidence type="ECO:0000256" key="6">
    <source>
        <dbReference type="ARBA" id="ARBA00023136"/>
    </source>
</evidence>
<dbReference type="GO" id="GO:0015744">
    <property type="term" value="P:succinate transport"/>
    <property type="evidence" value="ECO:0007669"/>
    <property type="project" value="TreeGrafter"/>
</dbReference>
<keyword evidence="2" id="KW-1003">Cell membrane</keyword>
<name>A0A6G8AN69_9ENTE</name>
<evidence type="ECO:0000313" key="10">
    <source>
        <dbReference type="EMBL" id="QIL46373.1"/>
    </source>
</evidence>
<sequence length="154" mass="17057">MEILLKMIEQFTLSFLSAVGFAFIWRVPQNRMYLAGLAGAGGWMVYWACREFGVGNTVSTFWCALTIAWLSYIIARKTHTPATLYNIPGITSVVPGGTSYKMMHSLFVGDYHQAVEYGIQVIALAGAIAGGLIIFEIARRNYKPVIVTKIKKAQ</sequence>
<evidence type="ECO:0000256" key="2">
    <source>
        <dbReference type="ARBA" id="ARBA00022475"/>
    </source>
</evidence>
<dbReference type="RefSeq" id="WP_166007762.1">
    <property type="nucleotide sequence ID" value="NZ_CP049886.1"/>
</dbReference>
<evidence type="ECO:0000256" key="3">
    <source>
        <dbReference type="ARBA" id="ARBA00022519"/>
    </source>
</evidence>
<feature type="domain" description="Threonine/Serine exporter ThrE" evidence="9">
    <location>
        <begin position="10"/>
        <end position="136"/>
    </location>
</feature>
<feature type="transmembrane region" description="Helical" evidence="8">
    <location>
        <begin position="117"/>
        <end position="135"/>
    </location>
</feature>
<feature type="transmembrane region" description="Helical" evidence="8">
    <location>
        <begin position="7"/>
        <end position="25"/>
    </location>
</feature>
<dbReference type="EMBL" id="CP049886">
    <property type="protein sequence ID" value="QIL46373.1"/>
    <property type="molecule type" value="Genomic_DNA"/>
</dbReference>
<organism evidence="10 11">
    <name type="scientific">Vagococcus coleopterorum</name>
    <dbReference type="NCBI Taxonomy" id="2714946"/>
    <lineage>
        <taxon>Bacteria</taxon>
        <taxon>Bacillati</taxon>
        <taxon>Bacillota</taxon>
        <taxon>Bacilli</taxon>
        <taxon>Lactobacillales</taxon>
        <taxon>Enterococcaceae</taxon>
        <taxon>Vagococcus</taxon>
    </lineage>
</organism>
<gene>
    <name evidence="10" type="ORF">G7081_04480</name>
</gene>
<keyword evidence="11" id="KW-1185">Reference proteome</keyword>
<keyword evidence="4 8" id="KW-0812">Transmembrane</keyword>
<evidence type="ECO:0000256" key="1">
    <source>
        <dbReference type="ARBA" id="ARBA00004651"/>
    </source>
</evidence>
<evidence type="ECO:0000256" key="4">
    <source>
        <dbReference type="ARBA" id="ARBA00022692"/>
    </source>
</evidence>
<dbReference type="InterPro" id="IPR050539">
    <property type="entry name" value="ThrE_Dicarb/AminoAcid_Exp"/>
</dbReference>
<dbReference type="Pfam" id="PF12821">
    <property type="entry name" value="ThrE_2"/>
    <property type="match status" value="1"/>
</dbReference>
<dbReference type="PANTHER" id="PTHR34390:SF1">
    <property type="entry name" value="SUCCINATE TRANSPORTER SUBUNIT YJJB-RELATED"/>
    <property type="match status" value="1"/>
</dbReference>
<comment type="similarity">
    <text evidence="7">Belongs to the ThrE exporter (TC 2.A.79) family.</text>
</comment>
<keyword evidence="5 8" id="KW-1133">Transmembrane helix</keyword>